<name>A0A859IAH3_9MOLU</name>
<evidence type="ECO:0000313" key="1">
    <source>
        <dbReference type="EMBL" id="QKX95598.1"/>
    </source>
</evidence>
<reference evidence="1 2" key="1">
    <citation type="submission" date="2020-06" db="EMBL/GenBank/DDBJ databases">
        <title>Complete genome sequence of Candidatus Phytoplasma asteris RP166.</title>
        <authorList>
            <person name="Cho S.-T."/>
            <person name="Zwolinska A."/>
            <person name="Huang W."/>
            <person name="Wouters R."/>
            <person name="Hogenhout S.A."/>
            <person name="Kuo C.-H."/>
        </authorList>
    </citation>
    <scope>NUCLEOTIDE SEQUENCE [LARGE SCALE GENOMIC DNA]</scope>
    <source>
        <strain evidence="1">RP166</strain>
    </source>
</reference>
<dbReference type="AlphaFoldDB" id="A0A859IAH3"/>
<gene>
    <name evidence="1" type="ORF">RP166_6370</name>
</gene>
<accession>A0A859IAH3</accession>
<dbReference type="EMBL" id="CP055264">
    <property type="protein sequence ID" value="QKX95598.1"/>
    <property type="molecule type" value="Genomic_DNA"/>
</dbReference>
<proteinExistence type="predicted"/>
<protein>
    <submittedName>
        <fullName evidence="1">Uncharacterized protein</fullName>
    </submittedName>
</protein>
<organism evidence="1 2">
    <name type="scientific">Rapeseed phyllody phytoplasma</name>
    <dbReference type="NCBI Taxonomy" id="2490543"/>
    <lineage>
        <taxon>Bacteria</taxon>
        <taxon>Bacillati</taxon>
        <taxon>Mycoplasmatota</taxon>
        <taxon>Mollicutes</taxon>
        <taxon>Acholeplasmatales</taxon>
        <taxon>Acholeplasmataceae</taxon>
        <taxon>Candidatus Phytoplasma</taxon>
        <taxon>16SrI (Aster yellows group)</taxon>
    </lineage>
</organism>
<dbReference type="KEGG" id="rphy:RP166_6370"/>
<evidence type="ECO:0000313" key="2">
    <source>
        <dbReference type="Proteomes" id="UP000509122"/>
    </source>
</evidence>
<dbReference type="Proteomes" id="UP000509122">
    <property type="component" value="Chromosome"/>
</dbReference>
<sequence length="296" mass="32899">MKKKSKLQKNKVENEVSVFQTQGTLTEGGNTFPTAVTTTKKDVVVTKEVVTVTKNGVKTTTTTEPPLNKVTVQTFGADGITVVKTEVVETQVEGAKTTVTTKVDNEVTKVETKETDKPTVTLVKADEVQAAFKEFTQELLDHTPTLFFEQSDSLYVTNKFGEMSGVTNLDKNKLATQLATVSKFQDAVNTLGATFDKATVKEKLIQLLKNNDVNSDVLGILNDFVNLDQFLTVVCESKADLFVQQTDKEAFVAKLKETLEKEAHFTKKLDDEVKEVALLHFFRQLLSLKLFFKTKN</sequence>